<accession>A0A2B4SMH7</accession>
<dbReference type="AlphaFoldDB" id="A0A2B4SMH7"/>
<dbReference type="Proteomes" id="UP000225706">
    <property type="component" value="Unassembled WGS sequence"/>
</dbReference>
<comment type="caution">
    <text evidence="1">The sequence shown here is derived from an EMBL/GenBank/DDBJ whole genome shotgun (WGS) entry which is preliminary data.</text>
</comment>
<reference evidence="2" key="1">
    <citation type="journal article" date="2017" name="bioRxiv">
        <title>Comparative analysis of the genomes of Stylophora pistillata and Acropora digitifera provides evidence for extensive differences between species of corals.</title>
        <authorList>
            <person name="Voolstra C.R."/>
            <person name="Li Y."/>
            <person name="Liew Y.J."/>
            <person name="Baumgarten S."/>
            <person name="Zoccola D."/>
            <person name="Flot J.-F."/>
            <person name="Tambutte S."/>
            <person name="Allemand D."/>
            <person name="Aranda M."/>
        </authorList>
    </citation>
    <scope>NUCLEOTIDE SEQUENCE [LARGE SCALE GENOMIC DNA]</scope>
</reference>
<dbReference type="EMBL" id="LSMT01000052">
    <property type="protein sequence ID" value="PFX30319.1"/>
    <property type="molecule type" value="Genomic_DNA"/>
</dbReference>
<evidence type="ECO:0000313" key="2">
    <source>
        <dbReference type="Proteomes" id="UP000225706"/>
    </source>
</evidence>
<sequence>MSSVRSEQQQERSSSKHSEVTDMVISMVLNWTPRKRAPLERVSASVDDLLKVEAPMTSPWKQLSACWQLGWMLASLHIGRREAEIANPRRNRRSDGERNENAWIFLTFGKRGVKTKQKQGYNEEANESDS</sequence>
<name>A0A2B4SMH7_STYPI</name>
<proteinExistence type="predicted"/>
<evidence type="ECO:0000313" key="1">
    <source>
        <dbReference type="EMBL" id="PFX30319.1"/>
    </source>
</evidence>
<protein>
    <submittedName>
        <fullName evidence="1">Uncharacterized protein</fullName>
    </submittedName>
</protein>
<gene>
    <name evidence="1" type="ORF">AWC38_SpisGene4877</name>
</gene>
<keyword evidence="2" id="KW-1185">Reference proteome</keyword>
<organism evidence="1 2">
    <name type="scientific">Stylophora pistillata</name>
    <name type="common">Smooth cauliflower coral</name>
    <dbReference type="NCBI Taxonomy" id="50429"/>
    <lineage>
        <taxon>Eukaryota</taxon>
        <taxon>Metazoa</taxon>
        <taxon>Cnidaria</taxon>
        <taxon>Anthozoa</taxon>
        <taxon>Hexacorallia</taxon>
        <taxon>Scleractinia</taxon>
        <taxon>Astrocoeniina</taxon>
        <taxon>Pocilloporidae</taxon>
        <taxon>Stylophora</taxon>
    </lineage>
</organism>